<feature type="compositionally biased region" description="Basic and acidic residues" evidence="1">
    <location>
        <begin position="27"/>
        <end position="36"/>
    </location>
</feature>
<accession>A0A1Y6M2W6</accession>
<feature type="domain" description="DUF7492" evidence="2">
    <location>
        <begin position="1"/>
        <end position="204"/>
    </location>
</feature>
<evidence type="ECO:0000259" key="2">
    <source>
        <dbReference type="Pfam" id="PF24320"/>
    </source>
</evidence>
<dbReference type="Proteomes" id="UP000215453">
    <property type="component" value="Chromosome 14"/>
</dbReference>
<evidence type="ECO:0000313" key="4">
    <source>
        <dbReference type="Proteomes" id="UP000215453"/>
    </source>
</evidence>
<dbReference type="AlphaFoldDB" id="A0A1Y6M2W6"/>
<feature type="region of interest" description="Disordered" evidence="1">
    <location>
        <begin position="1"/>
        <end position="36"/>
    </location>
</feature>
<evidence type="ECO:0000256" key="1">
    <source>
        <dbReference type="SAM" id="MobiDB-lite"/>
    </source>
</evidence>
<sequence length="205" mass="22743">MTYLLPPDGRKPEGVYPTDTICSQSQSHREQSAESRRLTIRNGETVMLQYNENGHITKPWNNGYGKTDAGTVFVYGTNDSLPSDAVQRIHKVWTADGTGGDRRGRLLYRGDFDDGRCYQYTTASSGFSAIANARAKKFPGPGSNDTEQGQNLWCVADVTVPSMEIGSEYSLYWVWDWPSSIADGLSHVTVVPQVYTTCMDIRVIA</sequence>
<dbReference type="InterPro" id="IPR055915">
    <property type="entry name" value="DUF7492"/>
</dbReference>
<proteinExistence type="predicted"/>
<name>A0A1Y6M2W6_ZYMTR</name>
<reference evidence="3 4" key="1">
    <citation type="submission" date="2016-10" db="EMBL/GenBank/DDBJ databases">
        <authorList>
            <person name="Varghese N."/>
        </authorList>
    </citation>
    <scope>NUCLEOTIDE SEQUENCE [LARGE SCALE GENOMIC DNA]</scope>
</reference>
<protein>
    <recommendedName>
        <fullName evidence="2">DUF7492 domain-containing protein</fullName>
    </recommendedName>
</protein>
<gene>
    <name evidence="3" type="ORF">ZT1A5_G11540</name>
</gene>
<dbReference type="Pfam" id="PF24320">
    <property type="entry name" value="DUF7492"/>
    <property type="match status" value="1"/>
</dbReference>
<dbReference type="EMBL" id="LT882689">
    <property type="protein sequence ID" value="SMY30090.1"/>
    <property type="molecule type" value="Genomic_DNA"/>
</dbReference>
<organism evidence="3 4">
    <name type="scientific">Zymoseptoria tritici ST99CH_1A5</name>
    <dbReference type="NCBI Taxonomy" id="1276529"/>
    <lineage>
        <taxon>Eukaryota</taxon>
        <taxon>Fungi</taxon>
        <taxon>Dikarya</taxon>
        <taxon>Ascomycota</taxon>
        <taxon>Pezizomycotina</taxon>
        <taxon>Dothideomycetes</taxon>
        <taxon>Dothideomycetidae</taxon>
        <taxon>Mycosphaerellales</taxon>
        <taxon>Mycosphaerellaceae</taxon>
        <taxon>Zymoseptoria</taxon>
    </lineage>
</organism>
<evidence type="ECO:0000313" key="3">
    <source>
        <dbReference type="EMBL" id="SMY30090.1"/>
    </source>
</evidence>